<feature type="binding site" evidence="5 6">
    <location>
        <position position="126"/>
    </location>
    <ligand>
        <name>substrate</name>
    </ligand>
</feature>
<feature type="binding site" evidence="5 6">
    <location>
        <position position="134"/>
    </location>
    <ligand>
        <name>substrate</name>
    </ligand>
</feature>
<evidence type="ECO:0000259" key="9">
    <source>
        <dbReference type="Pfam" id="PF10590"/>
    </source>
</evidence>
<name>A0A5C8KDC3_9BACT</name>
<evidence type="ECO:0000256" key="1">
    <source>
        <dbReference type="ARBA" id="ARBA00007301"/>
    </source>
</evidence>
<accession>A0A5C8KDC3</accession>
<dbReference type="NCBIfam" id="TIGR00558">
    <property type="entry name" value="pdxH"/>
    <property type="match status" value="1"/>
</dbReference>
<evidence type="ECO:0000259" key="8">
    <source>
        <dbReference type="Pfam" id="PF01243"/>
    </source>
</evidence>
<evidence type="ECO:0000313" key="10">
    <source>
        <dbReference type="EMBL" id="TXK52428.1"/>
    </source>
</evidence>
<dbReference type="Pfam" id="PF01243">
    <property type="entry name" value="PNPOx_N"/>
    <property type="match status" value="1"/>
</dbReference>
<evidence type="ECO:0000313" key="11">
    <source>
        <dbReference type="Proteomes" id="UP000321926"/>
    </source>
</evidence>
<dbReference type="PANTHER" id="PTHR10851:SF0">
    <property type="entry name" value="PYRIDOXINE-5'-PHOSPHATE OXIDASE"/>
    <property type="match status" value="1"/>
</dbReference>
<comment type="catalytic activity">
    <reaction evidence="5">
        <text>pyridoxine 5'-phosphate + O2 = pyridoxal 5'-phosphate + H2O2</text>
        <dbReference type="Rhea" id="RHEA:15149"/>
        <dbReference type="ChEBI" id="CHEBI:15379"/>
        <dbReference type="ChEBI" id="CHEBI:16240"/>
        <dbReference type="ChEBI" id="CHEBI:58589"/>
        <dbReference type="ChEBI" id="CHEBI:597326"/>
        <dbReference type="EC" id="1.4.3.5"/>
    </reaction>
</comment>
<gene>
    <name evidence="5 10" type="primary">pdxH</name>
    <name evidence="10" type="ORF">FVR03_01545</name>
</gene>
<feature type="binding site" evidence="5 7">
    <location>
        <begin position="143"/>
        <end position="144"/>
    </location>
    <ligand>
        <name>FMN</name>
        <dbReference type="ChEBI" id="CHEBI:58210"/>
    </ligand>
</feature>
<feature type="binding site" evidence="5 7">
    <location>
        <begin position="79"/>
        <end position="80"/>
    </location>
    <ligand>
        <name>FMN</name>
        <dbReference type="ChEBI" id="CHEBI:58210"/>
    </ligand>
</feature>
<dbReference type="NCBIfam" id="NF004231">
    <property type="entry name" value="PRK05679.1"/>
    <property type="match status" value="1"/>
</dbReference>
<dbReference type="InterPro" id="IPR019740">
    <property type="entry name" value="Pyridox_Oxase_CS"/>
</dbReference>
<dbReference type="GO" id="GO:0004733">
    <property type="term" value="F:pyridoxamine phosphate oxidase activity"/>
    <property type="evidence" value="ECO:0007669"/>
    <property type="project" value="UniProtKB-UniRule"/>
</dbReference>
<feature type="binding site" evidence="6">
    <location>
        <begin position="11"/>
        <end position="14"/>
    </location>
    <ligand>
        <name>substrate</name>
    </ligand>
</feature>
<protein>
    <recommendedName>
        <fullName evidence="5">Pyridoxine/pyridoxamine 5'-phosphate oxidase</fullName>
        <ecNumber evidence="5">1.4.3.5</ecNumber>
    </recommendedName>
    <alternativeName>
        <fullName evidence="5">PNP/PMP oxidase</fullName>
        <shortName evidence="5">PNPOx</shortName>
    </alternativeName>
    <alternativeName>
        <fullName evidence="5">Pyridoxal 5'-phosphate synthase</fullName>
    </alternativeName>
</protein>
<dbReference type="EMBL" id="VRTY01000003">
    <property type="protein sequence ID" value="TXK52428.1"/>
    <property type="molecule type" value="Genomic_DNA"/>
</dbReference>
<keyword evidence="3 5" id="KW-0288">FMN</keyword>
<comment type="subunit">
    <text evidence="5">Homodimer.</text>
</comment>
<dbReference type="PROSITE" id="PS01064">
    <property type="entry name" value="PYRIDOX_OXIDASE"/>
    <property type="match status" value="1"/>
</dbReference>
<comment type="function">
    <text evidence="5">Catalyzes the oxidation of either pyridoxine 5'-phosphate (PNP) or pyridoxamine 5'-phosphate (PMP) into pyridoxal 5'-phosphate (PLP).</text>
</comment>
<dbReference type="InterPro" id="IPR019576">
    <property type="entry name" value="Pyridoxamine_oxidase_dimer_C"/>
</dbReference>
<comment type="pathway">
    <text evidence="5">Cofactor metabolism; pyridoxal 5'-phosphate salvage; pyridoxal 5'-phosphate from pyridoxine 5'-phosphate: step 1/1.</text>
</comment>
<dbReference type="InterPro" id="IPR011576">
    <property type="entry name" value="Pyridox_Oxase_N"/>
</dbReference>
<reference evidence="10 11" key="1">
    <citation type="submission" date="2019-08" db="EMBL/GenBank/DDBJ databases">
        <authorList>
            <person name="Shi S."/>
        </authorList>
    </citation>
    <scope>NUCLEOTIDE SEQUENCE [LARGE SCALE GENOMIC DNA]</scope>
    <source>
        <strain evidence="10 11">GY10130</strain>
    </source>
</reference>
<dbReference type="UniPathway" id="UPA01068">
    <property type="reaction ID" value="UER00304"/>
</dbReference>
<evidence type="ECO:0000256" key="5">
    <source>
        <dbReference type="HAMAP-Rule" id="MF_01629"/>
    </source>
</evidence>
<dbReference type="HAMAP" id="MF_01629">
    <property type="entry name" value="PdxH"/>
    <property type="match status" value="1"/>
</dbReference>
<dbReference type="RefSeq" id="WP_147920000.1">
    <property type="nucleotide sequence ID" value="NZ_VRTY01000003.1"/>
</dbReference>
<dbReference type="InterPro" id="IPR000659">
    <property type="entry name" value="Pyridox_Oxase"/>
</dbReference>
<feature type="binding site" evidence="5 6">
    <location>
        <begin position="195"/>
        <end position="197"/>
    </location>
    <ligand>
        <name>substrate</name>
    </ligand>
</feature>
<evidence type="ECO:0000256" key="2">
    <source>
        <dbReference type="ARBA" id="ARBA00022630"/>
    </source>
</evidence>
<dbReference type="InterPro" id="IPR012349">
    <property type="entry name" value="Split_barrel_FMN-bd"/>
</dbReference>
<evidence type="ECO:0000256" key="7">
    <source>
        <dbReference type="PIRSR" id="PIRSR000190-2"/>
    </source>
</evidence>
<dbReference type="GO" id="GO:0010181">
    <property type="term" value="F:FMN binding"/>
    <property type="evidence" value="ECO:0007669"/>
    <property type="project" value="UniProtKB-UniRule"/>
</dbReference>
<proteinExistence type="inferred from homology"/>
<feature type="binding site" evidence="5 6">
    <location>
        <position position="69"/>
    </location>
    <ligand>
        <name>substrate</name>
    </ligand>
</feature>
<feature type="binding site" evidence="5 7">
    <location>
        <begin position="64"/>
        <end position="69"/>
    </location>
    <ligand>
        <name>FMN</name>
        <dbReference type="ChEBI" id="CHEBI:58210"/>
    </ligand>
</feature>
<dbReference type="Proteomes" id="UP000321926">
    <property type="component" value="Unassembled WGS sequence"/>
</dbReference>
<evidence type="ECO:0000256" key="3">
    <source>
        <dbReference type="ARBA" id="ARBA00022643"/>
    </source>
</evidence>
<dbReference type="PANTHER" id="PTHR10851">
    <property type="entry name" value="PYRIDOXINE-5-PHOSPHATE OXIDASE"/>
    <property type="match status" value="1"/>
</dbReference>
<feature type="domain" description="Pyridoxamine 5'-phosphate oxidase N-terminal" evidence="8">
    <location>
        <begin position="36"/>
        <end position="154"/>
    </location>
</feature>
<dbReference type="OrthoDB" id="9780392at2"/>
<keyword evidence="4 5" id="KW-0560">Oxidoreductase</keyword>
<dbReference type="Gene3D" id="2.30.110.10">
    <property type="entry name" value="Electron Transport, Fmn-binding Protein, Chain A"/>
    <property type="match status" value="1"/>
</dbReference>
<evidence type="ECO:0000256" key="4">
    <source>
        <dbReference type="ARBA" id="ARBA00023002"/>
    </source>
</evidence>
<dbReference type="GO" id="GO:0008615">
    <property type="term" value="P:pyridoxine biosynthetic process"/>
    <property type="evidence" value="ECO:0007669"/>
    <property type="project" value="UniProtKB-UniRule"/>
</dbReference>
<feature type="binding site" evidence="5 7">
    <location>
        <position position="199"/>
    </location>
    <ligand>
        <name>FMN</name>
        <dbReference type="ChEBI" id="CHEBI:58210"/>
    </ligand>
</feature>
<feature type="binding site" evidence="5 7">
    <location>
        <position position="86"/>
    </location>
    <ligand>
        <name>FMN</name>
        <dbReference type="ChEBI" id="CHEBI:58210"/>
    </ligand>
</feature>
<keyword evidence="11" id="KW-1185">Reference proteome</keyword>
<comment type="cofactor">
    <cofactor evidence="5 7">
        <name>FMN</name>
        <dbReference type="ChEBI" id="CHEBI:58210"/>
    </cofactor>
    <text evidence="5 7">Binds 1 FMN per subunit.</text>
</comment>
<dbReference type="Pfam" id="PF10590">
    <property type="entry name" value="PNP_phzG_C"/>
    <property type="match status" value="1"/>
</dbReference>
<comment type="similarity">
    <text evidence="1 5">Belongs to the pyridoxamine 5'-phosphate oxidase family.</text>
</comment>
<evidence type="ECO:0000256" key="6">
    <source>
        <dbReference type="PIRSR" id="PIRSR000190-1"/>
    </source>
</evidence>
<comment type="caution">
    <text evidence="10">The sequence shown here is derived from an EMBL/GenBank/DDBJ whole genome shotgun (WGS) entry which is preliminary data.</text>
</comment>
<feature type="binding site" evidence="5 7">
    <location>
        <position position="108"/>
    </location>
    <ligand>
        <name>FMN</name>
        <dbReference type="ChEBI" id="CHEBI:58210"/>
    </ligand>
</feature>
<feature type="domain" description="Pyridoxine 5'-phosphate oxidase dimerisation C-terminal" evidence="9">
    <location>
        <begin position="176"/>
        <end position="216"/>
    </location>
</feature>
<feature type="binding site" evidence="5 6">
    <location>
        <position position="130"/>
    </location>
    <ligand>
        <name>substrate</name>
    </ligand>
</feature>
<comment type="catalytic activity">
    <reaction evidence="5">
        <text>pyridoxamine 5'-phosphate + O2 + H2O = pyridoxal 5'-phosphate + H2O2 + NH4(+)</text>
        <dbReference type="Rhea" id="RHEA:15817"/>
        <dbReference type="ChEBI" id="CHEBI:15377"/>
        <dbReference type="ChEBI" id="CHEBI:15379"/>
        <dbReference type="ChEBI" id="CHEBI:16240"/>
        <dbReference type="ChEBI" id="CHEBI:28938"/>
        <dbReference type="ChEBI" id="CHEBI:58451"/>
        <dbReference type="ChEBI" id="CHEBI:597326"/>
        <dbReference type="EC" id="1.4.3.5"/>
    </reaction>
</comment>
<organism evidence="10 11">
    <name type="scientific">Pontibacter qinzhouensis</name>
    <dbReference type="NCBI Taxonomy" id="2603253"/>
    <lineage>
        <taxon>Bacteria</taxon>
        <taxon>Pseudomonadati</taxon>
        <taxon>Bacteroidota</taxon>
        <taxon>Cytophagia</taxon>
        <taxon>Cytophagales</taxon>
        <taxon>Hymenobacteraceae</taxon>
        <taxon>Pontibacter</taxon>
    </lineage>
</organism>
<keyword evidence="2 5" id="KW-0285">Flavoprotein</keyword>
<dbReference type="EC" id="1.4.3.5" evidence="5"/>
<dbReference type="PIRSF" id="PIRSF000190">
    <property type="entry name" value="Pyd_amn-ph_oxd"/>
    <property type="match status" value="1"/>
</dbReference>
<feature type="binding site" evidence="5 7">
    <location>
        <position position="85"/>
    </location>
    <ligand>
        <name>FMN</name>
        <dbReference type="ChEBI" id="CHEBI:58210"/>
    </ligand>
</feature>
<feature type="binding site" evidence="5 7">
    <location>
        <position position="189"/>
    </location>
    <ligand>
        <name>FMN</name>
        <dbReference type="ChEBI" id="CHEBI:58210"/>
    </ligand>
</feature>
<keyword evidence="5" id="KW-0664">Pyridoxine biosynthesis</keyword>
<dbReference type="AlphaFoldDB" id="A0A5C8KDC3"/>
<sequence length="216" mass="24654">MALTQNIAAIRINYSKKELSEAVVLKDPLQQFSSWLQEAIEAEALEPTAFVLSTVNSQNRPSARVMLLKDVSDDGLTFFTNYESKKGKSIAANPFVAVTFFWPELERQVRLEGEVTKADEQFSTDYFHSRPKGSQIGAWASPQSREISGRSELEEAGNRYASEFAELELVPRPPHWGGFKLKPDYIEFWQGRPDRLHDRIAFELQDNSWKTKRLAP</sequence>
<comment type="pathway">
    <text evidence="5">Cofactor metabolism; pyridoxal 5'-phosphate salvage; pyridoxal 5'-phosphate from pyridoxamine 5'-phosphate: step 1/1.</text>
</comment>
<dbReference type="SUPFAM" id="SSF50475">
    <property type="entry name" value="FMN-binding split barrel"/>
    <property type="match status" value="1"/>
</dbReference>